<proteinExistence type="predicted"/>
<evidence type="ECO:0000259" key="1">
    <source>
        <dbReference type="Pfam" id="PF12867"/>
    </source>
</evidence>
<dbReference type="Pfam" id="PF12867">
    <property type="entry name" value="DinB_2"/>
    <property type="match status" value="1"/>
</dbReference>
<dbReference type="InterPro" id="IPR034660">
    <property type="entry name" value="DinB/YfiT-like"/>
</dbReference>
<sequence>MADSHAHALLRFKLALTEEQPTIKPYDEAATVGLADSMTGDVEDALLMLEAIHRRWVVLLRGMQATDFARNYIHPEHGQTFTLDQVLADYPWHARHHAGQIIWLREHHGWS</sequence>
<accession>A0A7X0LJ13</accession>
<name>A0A7X0LJ13_9BACT</name>
<evidence type="ECO:0000313" key="2">
    <source>
        <dbReference type="EMBL" id="MBB6428820.1"/>
    </source>
</evidence>
<reference evidence="2 3" key="1">
    <citation type="submission" date="2020-08" db="EMBL/GenBank/DDBJ databases">
        <title>Genomic Encyclopedia of Type Strains, Phase IV (KMG-IV): sequencing the most valuable type-strain genomes for metagenomic binning, comparative biology and taxonomic classification.</title>
        <authorList>
            <person name="Goeker M."/>
        </authorList>
    </citation>
    <scope>NUCLEOTIDE SEQUENCE [LARGE SCALE GENOMIC DNA]</scope>
    <source>
        <strain evidence="2 3">DSM 103725</strain>
    </source>
</reference>
<dbReference type="Proteomes" id="UP000541810">
    <property type="component" value="Unassembled WGS sequence"/>
</dbReference>
<comment type="caution">
    <text evidence="2">The sequence shown here is derived from an EMBL/GenBank/DDBJ whole genome shotgun (WGS) entry which is preliminary data.</text>
</comment>
<dbReference type="EMBL" id="JACHGY010000001">
    <property type="protein sequence ID" value="MBB6428820.1"/>
    <property type="molecule type" value="Genomic_DNA"/>
</dbReference>
<feature type="domain" description="DinB-like" evidence="1">
    <location>
        <begin position="2"/>
        <end position="101"/>
    </location>
</feature>
<dbReference type="AlphaFoldDB" id="A0A7X0LJ13"/>
<organism evidence="2 3">
    <name type="scientific">Algisphaera agarilytica</name>
    <dbReference type="NCBI Taxonomy" id="1385975"/>
    <lineage>
        <taxon>Bacteria</taxon>
        <taxon>Pseudomonadati</taxon>
        <taxon>Planctomycetota</taxon>
        <taxon>Phycisphaerae</taxon>
        <taxon>Phycisphaerales</taxon>
        <taxon>Phycisphaeraceae</taxon>
        <taxon>Algisphaera</taxon>
    </lineage>
</organism>
<dbReference type="Gene3D" id="1.20.120.450">
    <property type="entry name" value="dinb family like domain"/>
    <property type="match status" value="1"/>
</dbReference>
<dbReference type="InterPro" id="IPR024775">
    <property type="entry name" value="DinB-like"/>
</dbReference>
<evidence type="ECO:0000313" key="3">
    <source>
        <dbReference type="Proteomes" id="UP000541810"/>
    </source>
</evidence>
<protein>
    <recommendedName>
        <fullName evidence="1">DinB-like domain-containing protein</fullName>
    </recommendedName>
</protein>
<dbReference type="SUPFAM" id="SSF109854">
    <property type="entry name" value="DinB/YfiT-like putative metalloenzymes"/>
    <property type="match status" value="1"/>
</dbReference>
<keyword evidence="3" id="KW-1185">Reference proteome</keyword>
<gene>
    <name evidence="2" type="ORF">HNQ40_000626</name>
</gene>